<gene>
    <name evidence="1" type="ORF">EJB05_25297</name>
</gene>
<dbReference type="OrthoDB" id="602388at2759"/>
<evidence type="ECO:0000313" key="2">
    <source>
        <dbReference type="Proteomes" id="UP000324897"/>
    </source>
</evidence>
<dbReference type="Proteomes" id="UP000324897">
    <property type="component" value="Chromosome 1"/>
</dbReference>
<organism evidence="1 2">
    <name type="scientific">Eragrostis curvula</name>
    <name type="common">weeping love grass</name>
    <dbReference type="NCBI Taxonomy" id="38414"/>
    <lineage>
        <taxon>Eukaryota</taxon>
        <taxon>Viridiplantae</taxon>
        <taxon>Streptophyta</taxon>
        <taxon>Embryophyta</taxon>
        <taxon>Tracheophyta</taxon>
        <taxon>Spermatophyta</taxon>
        <taxon>Magnoliopsida</taxon>
        <taxon>Liliopsida</taxon>
        <taxon>Poales</taxon>
        <taxon>Poaceae</taxon>
        <taxon>PACMAD clade</taxon>
        <taxon>Chloridoideae</taxon>
        <taxon>Eragrostideae</taxon>
        <taxon>Eragrostidinae</taxon>
        <taxon>Eragrostis</taxon>
    </lineage>
</organism>
<keyword evidence="2" id="KW-1185">Reference proteome</keyword>
<dbReference type="GO" id="GO:0016866">
    <property type="term" value="F:intramolecular transferase activity"/>
    <property type="evidence" value="ECO:0007669"/>
    <property type="project" value="InterPro"/>
</dbReference>
<dbReference type="SUPFAM" id="SSF48239">
    <property type="entry name" value="Terpenoid cyclases/Protein prenyltransferases"/>
    <property type="match status" value="1"/>
</dbReference>
<evidence type="ECO:0000313" key="1">
    <source>
        <dbReference type="EMBL" id="TVU33476.1"/>
    </source>
</evidence>
<dbReference type="AlphaFoldDB" id="A0A5J9VBZ1"/>
<dbReference type="Gene3D" id="1.50.10.20">
    <property type="match status" value="1"/>
</dbReference>
<protein>
    <submittedName>
        <fullName evidence="1">Uncharacterized protein</fullName>
    </submittedName>
</protein>
<dbReference type="Gramene" id="TVU33476">
    <property type="protein sequence ID" value="TVU33476"/>
    <property type="gene ID" value="EJB05_25297"/>
</dbReference>
<proteinExistence type="predicted"/>
<dbReference type="GO" id="GO:0016104">
    <property type="term" value="P:triterpenoid biosynthetic process"/>
    <property type="evidence" value="ECO:0007669"/>
    <property type="project" value="InterPro"/>
</dbReference>
<reference evidence="1 2" key="1">
    <citation type="journal article" date="2019" name="Sci. Rep.">
        <title>A high-quality genome of Eragrostis curvula grass provides insights into Poaceae evolution and supports new strategies to enhance forage quality.</title>
        <authorList>
            <person name="Carballo J."/>
            <person name="Santos B.A.C.M."/>
            <person name="Zappacosta D."/>
            <person name="Garbus I."/>
            <person name="Selva J.P."/>
            <person name="Gallo C.A."/>
            <person name="Diaz A."/>
            <person name="Albertini E."/>
            <person name="Caccamo M."/>
            <person name="Echenique V."/>
        </authorList>
    </citation>
    <scope>NUCLEOTIDE SEQUENCE [LARGE SCALE GENOMIC DNA]</scope>
    <source>
        <strain evidence="2">cv. Victoria</strain>
        <tissue evidence="1">Leaf</tissue>
    </source>
</reference>
<dbReference type="GO" id="GO:0005811">
    <property type="term" value="C:lipid droplet"/>
    <property type="evidence" value="ECO:0007669"/>
    <property type="project" value="InterPro"/>
</dbReference>
<dbReference type="EMBL" id="RWGY01000011">
    <property type="protein sequence ID" value="TVU33476.1"/>
    <property type="molecule type" value="Genomic_DNA"/>
</dbReference>
<dbReference type="PANTHER" id="PTHR11764:SF14">
    <property type="entry name" value="OS02G0140200 PROTEIN"/>
    <property type="match status" value="1"/>
</dbReference>
<dbReference type="InterPro" id="IPR008930">
    <property type="entry name" value="Terpenoid_cyclase/PrenylTrfase"/>
</dbReference>
<accession>A0A5J9VBZ1</accession>
<comment type="caution">
    <text evidence="1">The sequence shown here is derived from an EMBL/GenBank/DDBJ whole genome shotgun (WGS) entry which is preliminary data.</text>
</comment>
<name>A0A5J9VBZ1_9POAL</name>
<dbReference type="InterPro" id="IPR018333">
    <property type="entry name" value="Squalene_cyclase"/>
</dbReference>
<sequence length="60" mass="7061">MEHIHYEDENTQYVCICGMNKPLNMVCCWAEDPNSDAFKRHLARIPDFLWLSEDGMKSQV</sequence>
<dbReference type="PANTHER" id="PTHR11764">
    <property type="entry name" value="TERPENE CYCLASE/MUTASE FAMILY MEMBER"/>
    <property type="match status" value="1"/>
</dbReference>